<organism evidence="3">
    <name type="scientific">uncultured Caudovirales phage</name>
    <dbReference type="NCBI Taxonomy" id="2100421"/>
    <lineage>
        <taxon>Viruses</taxon>
        <taxon>Duplodnaviria</taxon>
        <taxon>Heunggongvirae</taxon>
        <taxon>Uroviricota</taxon>
        <taxon>Caudoviricetes</taxon>
        <taxon>Peduoviridae</taxon>
        <taxon>Maltschvirus</taxon>
        <taxon>Maltschvirus maltsch</taxon>
    </lineage>
</organism>
<evidence type="ECO:0000313" key="1">
    <source>
        <dbReference type="EMBL" id="CAB4174059.1"/>
    </source>
</evidence>
<protein>
    <submittedName>
        <fullName evidence="3">Uncharacterized protein</fullName>
    </submittedName>
</protein>
<evidence type="ECO:0000313" key="2">
    <source>
        <dbReference type="EMBL" id="CAB4179714.1"/>
    </source>
</evidence>
<reference evidence="3" key="1">
    <citation type="submission" date="2020-05" db="EMBL/GenBank/DDBJ databases">
        <authorList>
            <person name="Chiriac C."/>
            <person name="Salcher M."/>
            <person name="Ghai R."/>
            <person name="Kavagutti S V."/>
        </authorList>
    </citation>
    <scope>NUCLEOTIDE SEQUENCE</scope>
</reference>
<accession>A0A6J5R5R4</accession>
<dbReference type="EMBL" id="LR796920">
    <property type="protein sequence ID" value="CAB4174059.1"/>
    <property type="molecule type" value="Genomic_DNA"/>
</dbReference>
<dbReference type="EMBL" id="LR796984">
    <property type="protein sequence ID" value="CAB4179714.1"/>
    <property type="molecule type" value="Genomic_DNA"/>
</dbReference>
<gene>
    <name evidence="2" type="ORF">UFOVP1035_14</name>
    <name evidence="3" type="ORF">UFOVP1181_120</name>
    <name evidence="1" type="ORF">UFOVP965_18</name>
</gene>
<sequence length="114" mass="12998">MAHYAFLDENSIVTEVIKGIDETETIEGLDTETWYGNFRGQVCKRTSYNGNYRKNYAGKGYAYDSVLDAFIAPKPYPSWILDEVTCIWGAPAPMPTDGLMYYWNESTLSWESTP</sequence>
<evidence type="ECO:0000313" key="3">
    <source>
        <dbReference type="EMBL" id="CAB4188831.1"/>
    </source>
</evidence>
<proteinExistence type="predicted"/>
<dbReference type="EMBL" id="LR797127">
    <property type="protein sequence ID" value="CAB4188831.1"/>
    <property type="molecule type" value="Genomic_DNA"/>
</dbReference>
<name>A0A6J5R5R4_9CAUD</name>